<dbReference type="Pfam" id="PF00583">
    <property type="entry name" value="Acetyltransf_1"/>
    <property type="match status" value="1"/>
</dbReference>
<dbReference type="Proteomes" id="UP000606194">
    <property type="component" value="Unassembled WGS sequence"/>
</dbReference>
<organism evidence="4 5">
    <name type="scientific">Streptomyces humidus</name>
    <dbReference type="NCBI Taxonomy" id="52259"/>
    <lineage>
        <taxon>Bacteria</taxon>
        <taxon>Bacillati</taxon>
        <taxon>Actinomycetota</taxon>
        <taxon>Actinomycetes</taxon>
        <taxon>Kitasatosporales</taxon>
        <taxon>Streptomycetaceae</taxon>
        <taxon>Streptomyces</taxon>
    </lineage>
</organism>
<dbReference type="PANTHER" id="PTHR43877">
    <property type="entry name" value="AMINOALKYLPHOSPHONATE N-ACETYLTRANSFERASE-RELATED-RELATED"/>
    <property type="match status" value="1"/>
</dbReference>
<proteinExistence type="predicted"/>
<dbReference type="AlphaFoldDB" id="A0A918L3R0"/>
<reference evidence="4" key="2">
    <citation type="submission" date="2020-09" db="EMBL/GenBank/DDBJ databases">
        <authorList>
            <person name="Sun Q."/>
            <person name="Ohkuma M."/>
        </authorList>
    </citation>
    <scope>NUCLEOTIDE SEQUENCE</scope>
    <source>
        <strain evidence="4">JCM 4386</strain>
    </source>
</reference>
<protein>
    <recommendedName>
        <fullName evidence="3">N-acetyltransferase domain-containing protein</fullName>
    </recommendedName>
</protein>
<reference evidence="4" key="1">
    <citation type="journal article" date="2014" name="Int. J. Syst. Evol. Microbiol.">
        <title>Complete genome sequence of Corynebacterium casei LMG S-19264T (=DSM 44701T), isolated from a smear-ripened cheese.</title>
        <authorList>
            <consortium name="US DOE Joint Genome Institute (JGI-PGF)"/>
            <person name="Walter F."/>
            <person name="Albersmeier A."/>
            <person name="Kalinowski J."/>
            <person name="Ruckert C."/>
        </authorList>
    </citation>
    <scope>NUCLEOTIDE SEQUENCE</scope>
    <source>
        <strain evidence="4">JCM 4386</strain>
    </source>
</reference>
<sequence length="157" mass="16123">MAALALVHAHSGYPVDWPGRPAAWLTPAALLAGWVAELDGRVVGHAALCAAGEGDAAATLWSGLPDRPAPAVISRLYVSPAARGHGVGAALLDRAAGAARARGLHPVLDVVAADPAAAFYERRGWRSLGTAVQEWGPGRRVLLNCYAAPFPDRPAAG</sequence>
<dbReference type="InterPro" id="IPR000182">
    <property type="entry name" value="GNAT_dom"/>
</dbReference>
<evidence type="ECO:0000256" key="1">
    <source>
        <dbReference type="ARBA" id="ARBA00022679"/>
    </source>
</evidence>
<accession>A0A918L3R0</accession>
<dbReference type="InterPro" id="IPR016181">
    <property type="entry name" value="Acyl_CoA_acyltransferase"/>
</dbReference>
<keyword evidence="2" id="KW-0012">Acyltransferase</keyword>
<keyword evidence="1" id="KW-0808">Transferase</keyword>
<comment type="caution">
    <text evidence="4">The sequence shown here is derived from an EMBL/GenBank/DDBJ whole genome shotgun (WGS) entry which is preliminary data.</text>
</comment>
<dbReference type="SUPFAM" id="SSF55729">
    <property type="entry name" value="Acyl-CoA N-acyltransferases (Nat)"/>
    <property type="match status" value="1"/>
</dbReference>
<evidence type="ECO:0000313" key="5">
    <source>
        <dbReference type="Proteomes" id="UP000606194"/>
    </source>
</evidence>
<evidence type="ECO:0000259" key="3">
    <source>
        <dbReference type="PROSITE" id="PS51186"/>
    </source>
</evidence>
<dbReference type="GO" id="GO:0016747">
    <property type="term" value="F:acyltransferase activity, transferring groups other than amino-acyl groups"/>
    <property type="evidence" value="ECO:0007669"/>
    <property type="project" value="InterPro"/>
</dbReference>
<dbReference type="PANTHER" id="PTHR43877:SF2">
    <property type="entry name" value="AMINOALKYLPHOSPHONATE N-ACETYLTRANSFERASE-RELATED"/>
    <property type="match status" value="1"/>
</dbReference>
<keyword evidence="5" id="KW-1185">Reference proteome</keyword>
<dbReference type="PROSITE" id="PS51186">
    <property type="entry name" value="GNAT"/>
    <property type="match status" value="1"/>
</dbReference>
<gene>
    <name evidence="4" type="ORF">GCM10010269_37180</name>
</gene>
<dbReference type="InterPro" id="IPR050832">
    <property type="entry name" value="Bact_Acetyltransf"/>
</dbReference>
<evidence type="ECO:0000313" key="4">
    <source>
        <dbReference type="EMBL" id="GGR94750.1"/>
    </source>
</evidence>
<feature type="domain" description="N-acetyltransferase" evidence="3">
    <location>
        <begin position="1"/>
        <end position="148"/>
    </location>
</feature>
<dbReference type="CDD" id="cd04301">
    <property type="entry name" value="NAT_SF"/>
    <property type="match status" value="1"/>
</dbReference>
<dbReference type="Gene3D" id="3.40.630.30">
    <property type="match status" value="1"/>
</dbReference>
<name>A0A918L3R0_9ACTN</name>
<evidence type="ECO:0000256" key="2">
    <source>
        <dbReference type="ARBA" id="ARBA00023315"/>
    </source>
</evidence>
<dbReference type="EMBL" id="BMTL01000014">
    <property type="protein sequence ID" value="GGR94750.1"/>
    <property type="molecule type" value="Genomic_DNA"/>
</dbReference>